<dbReference type="SUPFAM" id="SSF50022">
    <property type="entry name" value="ISP domain"/>
    <property type="match status" value="1"/>
</dbReference>
<evidence type="ECO:0000256" key="4">
    <source>
        <dbReference type="ARBA" id="ARBA00023014"/>
    </source>
</evidence>
<comment type="caution">
    <text evidence="8">The sequence shown here is derived from an EMBL/GenBank/DDBJ whole genome shotgun (WGS) entry which is preliminary data.</text>
</comment>
<evidence type="ECO:0000256" key="3">
    <source>
        <dbReference type="ARBA" id="ARBA00023004"/>
    </source>
</evidence>
<keyword evidence="5" id="KW-1015">Disulfide bond</keyword>
<keyword evidence="9" id="KW-1185">Reference proteome</keyword>
<dbReference type="GO" id="GO:0005737">
    <property type="term" value="C:cytoplasm"/>
    <property type="evidence" value="ECO:0007669"/>
    <property type="project" value="TreeGrafter"/>
</dbReference>
<name>A0A1R1SCZ9_9ACTN</name>
<evidence type="ECO:0000256" key="6">
    <source>
        <dbReference type="SAM" id="MobiDB-lite"/>
    </source>
</evidence>
<dbReference type="Gene3D" id="3.50.50.60">
    <property type="entry name" value="FAD/NAD(P)-binding domain"/>
    <property type="match status" value="1"/>
</dbReference>
<dbReference type="GO" id="GO:0016020">
    <property type="term" value="C:membrane"/>
    <property type="evidence" value="ECO:0007669"/>
    <property type="project" value="InterPro"/>
</dbReference>
<protein>
    <submittedName>
        <fullName evidence="8">FAD dependent oxidoreductase</fullName>
    </submittedName>
</protein>
<dbReference type="AlphaFoldDB" id="A0A1R1SCZ9"/>
<keyword evidence="1" id="KW-0001">2Fe-2S</keyword>
<dbReference type="EMBL" id="ASQP01000362">
    <property type="protein sequence ID" value="OMI36087.1"/>
    <property type="molecule type" value="Genomic_DNA"/>
</dbReference>
<dbReference type="InterPro" id="IPR036922">
    <property type="entry name" value="Rieske_2Fe-2S_sf"/>
</dbReference>
<evidence type="ECO:0000256" key="1">
    <source>
        <dbReference type="ARBA" id="ARBA00022714"/>
    </source>
</evidence>
<dbReference type="Gene3D" id="2.102.10.10">
    <property type="entry name" value="Rieske [2Fe-2S] iron-sulphur domain"/>
    <property type="match status" value="1"/>
</dbReference>
<dbReference type="PROSITE" id="PS51296">
    <property type="entry name" value="RIESKE"/>
    <property type="match status" value="1"/>
</dbReference>
<sequence length="551" mass="58746">MTSLPTGFAPSSYWMESAPGPEYPTLEPGPGLAGPDVDVAVVGGGIAGICTAWELARAGRQVALVEAGRVAAAVSGHTTAKLSALQGLAYQDIRSSRGEEAARVYARSQADALDRVVEVVAELGIECDLEDVPAYTYAESEETLRAVRSEAEAAAEAGLDASFVTETDLPFPVAGAVKVSGQAQFHPRKYLLALVRDLVARGGRVFENSRVVGLKEGDPCRLSTDRGASIRARDVVVATHYPIFDRSLLFARLEPRRELVVAAVLPADRDPLGMYITPEDDTRSVRTAPYDHGRRLLIVTGEKFTPGVGHVSGRYERLISWTRRRFPGAEPAFRWAAQDNWTTDHVPFVGRLHPAAHHAYVATGFAGWGMTGGVLAGRLLAGRITGEPPEWADLYDPVRLNPLRETPALLGLQAHVARHFIGDRLSGAGAGSVRDIPPGGGAVVRVGGRQRAVHRDEEGTLHTVSARCTHLGCLVRFNDAERAWECPCHGSRFASDGSVLQGPAVRPLERCDDVPDPAAPEPDTPGPDAPEPGAPEPDASGPDSAPGGDRR</sequence>
<dbReference type="GO" id="GO:0046872">
    <property type="term" value="F:metal ion binding"/>
    <property type="evidence" value="ECO:0007669"/>
    <property type="project" value="UniProtKB-KW"/>
</dbReference>
<proteinExistence type="predicted"/>
<evidence type="ECO:0000256" key="5">
    <source>
        <dbReference type="ARBA" id="ARBA00023157"/>
    </source>
</evidence>
<evidence type="ECO:0000259" key="7">
    <source>
        <dbReference type="PROSITE" id="PS51296"/>
    </source>
</evidence>
<dbReference type="GO" id="GO:0051537">
    <property type="term" value="F:2 iron, 2 sulfur cluster binding"/>
    <property type="evidence" value="ECO:0007669"/>
    <property type="project" value="UniProtKB-KW"/>
</dbReference>
<feature type="compositionally biased region" description="Pro residues" evidence="6">
    <location>
        <begin position="517"/>
        <end position="535"/>
    </location>
</feature>
<feature type="region of interest" description="Disordered" evidence="6">
    <location>
        <begin position="495"/>
        <end position="551"/>
    </location>
</feature>
<dbReference type="InterPro" id="IPR006076">
    <property type="entry name" value="FAD-dep_OxRdtase"/>
</dbReference>
<dbReference type="InterPro" id="IPR005805">
    <property type="entry name" value="Rieske_Fe-S_prot_C"/>
</dbReference>
<dbReference type="Gene3D" id="3.30.9.10">
    <property type="entry name" value="D-Amino Acid Oxidase, subunit A, domain 2"/>
    <property type="match status" value="1"/>
</dbReference>
<dbReference type="InterPro" id="IPR017941">
    <property type="entry name" value="Rieske_2Fe-2S"/>
</dbReference>
<dbReference type="GO" id="GO:0004497">
    <property type="term" value="F:monooxygenase activity"/>
    <property type="evidence" value="ECO:0007669"/>
    <property type="project" value="UniProtKB-ARBA"/>
</dbReference>
<keyword evidence="2" id="KW-0479">Metal-binding</keyword>
<dbReference type="PRINTS" id="PR00162">
    <property type="entry name" value="RIESKE"/>
</dbReference>
<dbReference type="SUPFAM" id="SSF51905">
    <property type="entry name" value="FAD/NAD(P)-binding domain"/>
    <property type="match status" value="1"/>
</dbReference>
<keyword evidence="3" id="KW-0408">Iron</keyword>
<dbReference type="GeneID" id="96747546"/>
<dbReference type="RefSeq" id="WP_065967474.1">
    <property type="nucleotide sequence ID" value="NZ_ASQP01000362.1"/>
</dbReference>
<dbReference type="PANTHER" id="PTHR13847:SF274">
    <property type="entry name" value="RIESKE 2FE-2S IRON-SULFUR PROTEIN YHFW-RELATED"/>
    <property type="match status" value="1"/>
</dbReference>
<dbReference type="FunFam" id="2.102.10.10:FF:000014">
    <property type="entry name" value="Oxidoreductase, FAD dependent"/>
    <property type="match status" value="1"/>
</dbReference>
<reference evidence="8 9" key="1">
    <citation type="submission" date="2013-05" db="EMBL/GenBank/DDBJ databases">
        <title>Genome sequence of Streptomyces sparsogenes DSM 40356.</title>
        <authorList>
            <person name="Coyne S."/>
            <person name="Seebeck F.P."/>
        </authorList>
    </citation>
    <scope>NUCLEOTIDE SEQUENCE [LARGE SCALE GENOMIC DNA]</scope>
    <source>
        <strain evidence="8 9">DSM 40356</strain>
    </source>
</reference>
<evidence type="ECO:0000313" key="9">
    <source>
        <dbReference type="Proteomes" id="UP000186168"/>
    </source>
</evidence>
<gene>
    <name evidence="8" type="ORF">SPAR_27951</name>
</gene>
<keyword evidence="4" id="KW-0411">Iron-sulfur</keyword>
<accession>A0A1R1SCZ9</accession>
<dbReference type="Pfam" id="PF00355">
    <property type="entry name" value="Rieske"/>
    <property type="match status" value="1"/>
</dbReference>
<dbReference type="GO" id="GO:0016705">
    <property type="term" value="F:oxidoreductase activity, acting on paired donors, with incorporation or reduction of molecular oxygen"/>
    <property type="evidence" value="ECO:0007669"/>
    <property type="project" value="UniProtKB-ARBA"/>
</dbReference>
<dbReference type="Pfam" id="PF01266">
    <property type="entry name" value="DAO"/>
    <property type="match status" value="1"/>
</dbReference>
<evidence type="ECO:0000256" key="2">
    <source>
        <dbReference type="ARBA" id="ARBA00022723"/>
    </source>
</evidence>
<dbReference type="Proteomes" id="UP000186168">
    <property type="component" value="Unassembled WGS sequence"/>
</dbReference>
<evidence type="ECO:0000313" key="8">
    <source>
        <dbReference type="EMBL" id="OMI36087.1"/>
    </source>
</evidence>
<organism evidence="8 9">
    <name type="scientific">Streptomyces sparsogenes DSM 40356</name>
    <dbReference type="NCBI Taxonomy" id="1331668"/>
    <lineage>
        <taxon>Bacteria</taxon>
        <taxon>Bacillati</taxon>
        <taxon>Actinomycetota</taxon>
        <taxon>Actinomycetes</taxon>
        <taxon>Kitasatosporales</taxon>
        <taxon>Streptomycetaceae</taxon>
        <taxon>Streptomyces</taxon>
    </lineage>
</organism>
<dbReference type="InterPro" id="IPR036188">
    <property type="entry name" value="FAD/NAD-bd_sf"/>
</dbReference>
<dbReference type="PANTHER" id="PTHR13847">
    <property type="entry name" value="SARCOSINE DEHYDROGENASE-RELATED"/>
    <property type="match status" value="1"/>
</dbReference>
<feature type="domain" description="Rieske" evidence="7">
    <location>
        <begin position="428"/>
        <end position="510"/>
    </location>
</feature>
<dbReference type="STRING" id="67365.GCA_001704635_02910"/>